<keyword evidence="2" id="KW-0808">Transferase</keyword>
<dbReference type="Pfam" id="PF13527">
    <property type="entry name" value="Acetyltransf_9"/>
    <property type="match status" value="1"/>
</dbReference>
<dbReference type="PROSITE" id="PS51186">
    <property type="entry name" value="GNAT"/>
    <property type="match status" value="1"/>
</dbReference>
<reference evidence="2 3" key="1">
    <citation type="submission" date="2023-01" db="EMBL/GenBank/DDBJ databases">
        <title>Thalassococcus onchidii sp. nov., isolated from a marine invertebrate from the South China Sea.</title>
        <authorList>
            <person name="Xu S."/>
            <person name="Liu Z."/>
            <person name="Xu Y."/>
        </authorList>
    </citation>
    <scope>NUCLEOTIDE SEQUENCE [LARGE SCALE GENOMIC DNA]</scope>
    <source>
        <strain evidence="2 3">KCTC 32084</strain>
    </source>
</reference>
<evidence type="ECO:0000313" key="2">
    <source>
        <dbReference type="EMBL" id="MDA7423302.1"/>
    </source>
</evidence>
<protein>
    <submittedName>
        <fullName evidence="2">GNAT family N-acetyltransferase</fullName>
        <ecNumber evidence="2">2.3.1.-</ecNumber>
    </submittedName>
</protein>
<keyword evidence="2" id="KW-0012">Acyltransferase</keyword>
<accession>A0ABT4XN11</accession>
<dbReference type="RefSeq" id="WP_271430665.1">
    <property type="nucleotide sequence ID" value="NZ_JAQIOY010000001.1"/>
</dbReference>
<dbReference type="InterPro" id="IPR000182">
    <property type="entry name" value="GNAT_dom"/>
</dbReference>
<evidence type="ECO:0000313" key="3">
    <source>
        <dbReference type="Proteomes" id="UP001210720"/>
    </source>
</evidence>
<dbReference type="InterPro" id="IPR016181">
    <property type="entry name" value="Acyl_CoA_acyltransferase"/>
</dbReference>
<name>A0ABT4XN11_9RHOB</name>
<dbReference type="GO" id="GO:0016746">
    <property type="term" value="F:acyltransferase activity"/>
    <property type="evidence" value="ECO:0007669"/>
    <property type="project" value="UniProtKB-KW"/>
</dbReference>
<dbReference type="EC" id="2.3.1.-" evidence="2"/>
<dbReference type="EMBL" id="JAQIOY010000001">
    <property type="protein sequence ID" value="MDA7423302.1"/>
    <property type="molecule type" value="Genomic_DNA"/>
</dbReference>
<gene>
    <name evidence="2" type="ORF">PFY00_01060</name>
</gene>
<feature type="domain" description="N-acetyltransferase" evidence="1">
    <location>
        <begin position="5"/>
        <end position="154"/>
    </location>
</feature>
<organism evidence="2 3">
    <name type="scientific">Thalassococcus lentus</name>
    <dbReference type="NCBI Taxonomy" id="1210524"/>
    <lineage>
        <taxon>Bacteria</taxon>
        <taxon>Pseudomonadati</taxon>
        <taxon>Pseudomonadota</taxon>
        <taxon>Alphaproteobacteria</taxon>
        <taxon>Rhodobacterales</taxon>
        <taxon>Roseobacteraceae</taxon>
        <taxon>Thalassococcus</taxon>
    </lineage>
</organism>
<dbReference type="Gene3D" id="3.40.630.30">
    <property type="match status" value="1"/>
</dbReference>
<evidence type="ECO:0000259" key="1">
    <source>
        <dbReference type="PROSITE" id="PS51186"/>
    </source>
</evidence>
<comment type="caution">
    <text evidence="2">The sequence shown here is derived from an EMBL/GenBank/DDBJ whole genome shotgun (WGS) entry which is preliminary data.</text>
</comment>
<proteinExistence type="predicted"/>
<dbReference type="CDD" id="cd04301">
    <property type="entry name" value="NAT_SF"/>
    <property type="match status" value="1"/>
</dbReference>
<keyword evidence="3" id="KW-1185">Reference proteome</keyword>
<sequence length="171" mass="19366">MLEMIHEQDLSGSDEDQIARLLEDCFPSEYDGRSFFQQRPHCRLIWRDTRIVAHVGVFYRAVRLDGTLSNVLGIGDVATGPKYRRQGIATKLIDQALAAAPRADFAMLFGRRKLYDRAGFVSVSNPIRHTVMMGSKTGESVTESNEFLMIKQLRQRSWPSKGTVDLLGQMM</sequence>
<dbReference type="SUPFAM" id="SSF55729">
    <property type="entry name" value="Acyl-CoA N-acyltransferases (Nat)"/>
    <property type="match status" value="1"/>
</dbReference>
<dbReference type="Proteomes" id="UP001210720">
    <property type="component" value="Unassembled WGS sequence"/>
</dbReference>